<keyword evidence="5" id="KW-0732">Signal</keyword>
<keyword evidence="3" id="KW-0560">Oxidoreductase</keyword>
<organism evidence="6 7">
    <name type="scientific">Pristionchus fissidentatus</name>
    <dbReference type="NCBI Taxonomy" id="1538716"/>
    <lineage>
        <taxon>Eukaryota</taxon>
        <taxon>Metazoa</taxon>
        <taxon>Ecdysozoa</taxon>
        <taxon>Nematoda</taxon>
        <taxon>Chromadorea</taxon>
        <taxon>Rhabditida</taxon>
        <taxon>Rhabditina</taxon>
        <taxon>Diplogasteromorpha</taxon>
        <taxon>Diplogasteroidea</taxon>
        <taxon>Neodiplogasteridae</taxon>
        <taxon>Pristionchus</taxon>
    </lineage>
</organism>
<dbReference type="InterPro" id="IPR010255">
    <property type="entry name" value="Haem_peroxidase_sf"/>
</dbReference>
<dbReference type="PANTHER" id="PTHR11475:SF4">
    <property type="entry name" value="CHORION PEROXIDASE"/>
    <property type="match status" value="1"/>
</dbReference>
<proteinExistence type="predicted"/>
<dbReference type="PRINTS" id="PR00457">
    <property type="entry name" value="ANPEROXIDASE"/>
</dbReference>
<reference evidence="6" key="1">
    <citation type="submission" date="2023-10" db="EMBL/GenBank/DDBJ databases">
        <title>Genome assembly of Pristionchus species.</title>
        <authorList>
            <person name="Yoshida K."/>
            <person name="Sommer R.J."/>
        </authorList>
    </citation>
    <scope>NUCLEOTIDE SEQUENCE</scope>
    <source>
        <strain evidence="6">RS5133</strain>
    </source>
</reference>
<evidence type="ECO:0000256" key="2">
    <source>
        <dbReference type="ARBA" id="ARBA00022525"/>
    </source>
</evidence>
<feature type="signal peptide" evidence="5">
    <location>
        <begin position="1"/>
        <end position="15"/>
    </location>
</feature>
<sequence length="509" mass="57047">VLLCLLSIAVSQTDAATCNPLLVPCRTSDALSTQFIIDELPNTLSPPNSPKERAVLEALLQIDLFFTSTQVDLLKHSNAVDQLRVAYKLYSTQNEWDDEAKMRFFVALVAEEAIDKLPPNTSRDIRGTILESICPLRENEECASTKYRSLDGVCNNVRHTDWGAAYSRLQRYLPSIYPHTIAGQPTHPHLPSSRLVSSRLFKQQGNPPEIRLTQLVAHFAHYVYADLVQLSKPRIDTDSGSHALPCCDPAMKHPECTSIDVAANDTRFLGFIRCMPYARTSSAPNRGCDMGERQQANLATSFLDASLLYGNEDRLAMRLRAKSHGLLLTTYSSSADFSLPMDGPKSHCADGARSCFLGGSNQINFLPTTAALHTIWLRQHNRIVKELEEMNSHWSDTKLYQEARRIVVAQLQHVTYNEWLPVLMSREIWAEYKLKGERSGYTSGYSTSVDPSVLNSYAAVVGQFFFTMFGNRLQHFDALDRPVLDRPLSEIFNDPASLFLSDNIAGLIR</sequence>
<dbReference type="Proteomes" id="UP001432322">
    <property type="component" value="Unassembled WGS sequence"/>
</dbReference>
<protein>
    <recommendedName>
        <fullName evidence="8">Peroxidase</fullName>
    </recommendedName>
</protein>
<dbReference type="InterPro" id="IPR019791">
    <property type="entry name" value="Haem_peroxidase_animal"/>
</dbReference>
<keyword evidence="7" id="KW-1185">Reference proteome</keyword>
<feature type="chain" id="PRO_5043416957" description="Peroxidase" evidence="5">
    <location>
        <begin position="16"/>
        <end position="509"/>
    </location>
</feature>
<dbReference type="EMBL" id="BTSY01000002">
    <property type="protein sequence ID" value="GMT13177.1"/>
    <property type="molecule type" value="Genomic_DNA"/>
</dbReference>
<evidence type="ECO:0008006" key="8">
    <source>
        <dbReference type="Google" id="ProtNLM"/>
    </source>
</evidence>
<evidence type="ECO:0000256" key="4">
    <source>
        <dbReference type="ARBA" id="ARBA00023180"/>
    </source>
</evidence>
<gene>
    <name evidence="6" type="ORF">PFISCL1PPCAC_4474</name>
</gene>
<dbReference type="PROSITE" id="PS50292">
    <property type="entry name" value="PEROXIDASE_3"/>
    <property type="match status" value="1"/>
</dbReference>
<feature type="non-terminal residue" evidence="6">
    <location>
        <position position="1"/>
    </location>
</feature>
<evidence type="ECO:0000313" key="6">
    <source>
        <dbReference type="EMBL" id="GMT13177.1"/>
    </source>
</evidence>
<accession>A0AAV5V0V7</accession>
<feature type="non-terminal residue" evidence="6">
    <location>
        <position position="509"/>
    </location>
</feature>
<keyword evidence="4" id="KW-0325">Glycoprotein</keyword>
<evidence type="ECO:0000313" key="7">
    <source>
        <dbReference type="Proteomes" id="UP001432322"/>
    </source>
</evidence>
<evidence type="ECO:0000256" key="1">
    <source>
        <dbReference type="ARBA" id="ARBA00004613"/>
    </source>
</evidence>
<keyword evidence="3" id="KW-0575">Peroxidase</keyword>
<comment type="caution">
    <text evidence="6">The sequence shown here is derived from an EMBL/GenBank/DDBJ whole genome shotgun (WGS) entry which is preliminary data.</text>
</comment>
<evidence type="ECO:0000256" key="3">
    <source>
        <dbReference type="ARBA" id="ARBA00022559"/>
    </source>
</evidence>
<dbReference type="GO" id="GO:0005576">
    <property type="term" value="C:extracellular region"/>
    <property type="evidence" value="ECO:0007669"/>
    <property type="project" value="UniProtKB-SubCell"/>
</dbReference>
<dbReference type="GO" id="GO:0020037">
    <property type="term" value="F:heme binding"/>
    <property type="evidence" value="ECO:0007669"/>
    <property type="project" value="InterPro"/>
</dbReference>
<dbReference type="AlphaFoldDB" id="A0AAV5V0V7"/>
<dbReference type="Pfam" id="PF03098">
    <property type="entry name" value="An_peroxidase"/>
    <property type="match status" value="1"/>
</dbReference>
<dbReference type="PANTHER" id="PTHR11475">
    <property type="entry name" value="OXIDASE/PEROXIDASE"/>
    <property type="match status" value="1"/>
</dbReference>
<evidence type="ECO:0000256" key="5">
    <source>
        <dbReference type="SAM" id="SignalP"/>
    </source>
</evidence>
<dbReference type="SUPFAM" id="SSF48113">
    <property type="entry name" value="Heme-dependent peroxidases"/>
    <property type="match status" value="1"/>
</dbReference>
<comment type="subcellular location">
    <subcellularLocation>
        <location evidence="1">Secreted</location>
    </subcellularLocation>
</comment>
<dbReference type="GO" id="GO:0006979">
    <property type="term" value="P:response to oxidative stress"/>
    <property type="evidence" value="ECO:0007669"/>
    <property type="project" value="InterPro"/>
</dbReference>
<name>A0AAV5V0V7_9BILA</name>
<dbReference type="GO" id="GO:0004601">
    <property type="term" value="F:peroxidase activity"/>
    <property type="evidence" value="ECO:0007669"/>
    <property type="project" value="UniProtKB-KW"/>
</dbReference>
<keyword evidence="2" id="KW-0964">Secreted</keyword>
<dbReference type="Gene3D" id="1.10.640.10">
    <property type="entry name" value="Haem peroxidase domain superfamily, animal type"/>
    <property type="match status" value="1"/>
</dbReference>
<dbReference type="InterPro" id="IPR037120">
    <property type="entry name" value="Haem_peroxidase_sf_animal"/>
</dbReference>